<dbReference type="EMBL" id="OCNK01000001">
    <property type="protein sequence ID" value="SOD94633.1"/>
    <property type="molecule type" value="Genomic_DNA"/>
</dbReference>
<evidence type="ECO:0000313" key="2">
    <source>
        <dbReference type="Proteomes" id="UP000219482"/>
    </source>
</evidence>
<dbReference type="InterPro" id="IPR013757">
    <property type="entry name" value="Topo_IIA_A_a_sf"/>
</dbReference>
<reference evidence="2" key="1">
    <citation type="submission" date="2017-09" db="EMBL/GenBank/DDBJ databases">
        <authorList>
            <person name="Varghese N."/>
            <person name="Submissions S."/>
        </authorList>
    </citation>
    <scope>NUCLEOTIDE SEQUENCE [LARGE SCALE GENOMIC DNA]</scope>
    <source>
        <strain evidence="2">DSM 44270</strain>
    </source>
</reference>
<dbReference type="GO" id="GO:0003677">
    <property type="term" value="F:DNA binding"/>
    <property type="evidence" value="ECO:0007669"/>
    <property type="project" value="InterPro"/>
</dbReference>
<proteinExistence type="predicted"/>
<dbReference type="Gene3D" id="1.10.268.10">
    <property type="entry name" value="Topoisomerase, domain 3"/>
    <property type="match status" value="1"/>
</dbReference>
<dbReference type="GO" id="GO:0003918">
    <property type="term" value="F:DNA topoisomerase type II (double strand cut, ATP-hydrolyzing) activity"/>
    <property type="evidence" value="ECO:0007669"/>
    <property type="project" value="InterPro"/>
</dbReference>
<dbReference type="OrthoDB" id="4640801at2"/>
<gene>
    <name evidence="1" type="ORF">SAMN06272739_0936</name>
</gene>
<protein>
    <submittedName>
        <fullName evidence="1">Uncharacterized protein</fullName>
    </submittedName>
</protein>
<keyword evidence="2" id="KW-1185">Reference proteome</keyword>
<dbReference type="AlphaFoldDB" id="A0A286GGI3"/>
<dbReference type="Proteomes" id="UP000219482">
    <property type="component" value="Unassembled WGS sequence"/>
</dbReference>
<dbReference type="RefSeq" id="WP_097182680.1">
    <property type="nucleotide sequence ID" value="NZ_OCNK01000001.1"/>
</dbReference>
<sequence>MTDEDRRTERLAVLTAIGAALEDPIRLLQVITGAADDEDAVRRVAAAFAVTEPAARVLMDLQFGRLTRAARDRLTEELRILRADWGPPVEARLVLTGRTALLSVDGTERRFTAGGVNALLDEVVGFLRSEIAVSRLRPVAVVVTGRAAGPVGMTVRPDGSASFGYEDRDG</sequence>
<dbReference type="GO" id="GO:0005524">
    <property type="term" value="F:ATP binding"/>
    <property type="evidence" value="ECO:0007669"/>
    <property type="project" value="InterPro"/>
</dbReference>
<evidence type="ECO:0000313" key="1">
    <source>
        <dbReference type="EMBL" id="SOD94633.1"/>
    </source>
</evidence>
<name>A0A286GGI3_9ACTN</name>
<accession>A0A286GGI3</accession>
<organism evidence="1 2">
    <name type="scientific">Blastococcus haudaquaticus</name>
    <dbReference type="NCBI Taxonomy" id="1938745"/>
    <lineage>
        <taxon>Bacteria</taxon>
        <taxon>Bacillati</taxon>
        <taxon>Actinomycetota</taxon>
        <taxon>Actinomycetes</taxon>
        <taxon>Geodermatophilales</taxon>
        <taxon>Geodermatophilaceae</taxon>
        <taxon>Blastococcus</taxon>
    </lineage>
</organism>